<evidence type="ECO:0000259" key="3">
    <source>
        <dbReference type="PROSITE" id="PS51186"/>
    </source>
</evidence>
<dbReference type="InterPro" id="IPR050680">
    <property type="entry name" value="YpeA/RimI_acetyltransf"/>
</dbReference>
<dbReference type="SUPFAM" id="SSF55729">
    <property type="entry name" value="Acyl-CoA N-acyltransferases (Nat)"/>
    <property type="match status" value="1"/>
</dbReference>
<name>A0A6P3ADT1_BURL3</name>
<dbReference type="GO" id="GO:0035447">
    <property type="term" value="F:mycothiol synthase activity"/>
    <property type="evidence" value="ECO:0007669"/>
    <property type="project" value="UniProtKB-EC"/>
</dbReference>
<evidence type="ECO:0000256" key="2">
    <source>
        <dbReference type="ARBA" id="ARBA00023315"/>
    </source>
</evidence>
<keyword evidence="2 4" id="KW-0012">Acyltransferase</keyword>
<organism evidence="4 5">
    <name type="scientific">Burkholderia lata (strain ATCC 17760 / DSM 23089 / LMG 22485 / NCIMB 9086 / R18194 / 383)</name>
    <dbReference type="NCBI Taxonomy" id="482957"/>
    <lineage>
        <taxon>Bacteria</taxon>
        <taxon>Pseudomonadati</taxon>
        <taxon>Pseudomonadota</taxon>
        <taxon>Betaproteobacteria</taxon>
        <taxon>Burkholderiales</taxon>
        <taxon>Burkholderiaceae</taxon>
        <taxon>Burkholderia</taxon>
        <taxon>Burkholderia cepacia complex</taxon>
    </lineage>
</organism>
<sequence>MTSTESKPTLASLRASEGRCAPAMFDEIRTLIEEEQARDSSFVRGALLQYLEKLATHAEFVTDLDLDGCRGFVAFYCNDRTTLTLYVTLILVSPAYRRTGLGERLLDATFELARMRGFARCRLEVHSDNRGARDFYSRLGFEPVETGPDIILLERLL</sequence>
<dbReference type="PROSITE" id="PS51186">
    <property type="entry name" value="GNAT"/>
    <property type="match status" value="1"/>
</dbReference>
<dbReference type="PANTHER" id="PTHR43420">
    <property type="entry name" value="ACETYLTRANSFERASE"/>
    <property type="match status" value="1"/>
</dbReference>
<dbReference type="InterPro" id="IPR000182">
    <property type="entry name" value="GNAT_dom"/>
</dbReference>
<dbReference type="Proteomes" id="UP000494260">
    <property type="component" value="Unassembled WGS sequence"/>
</dbReference>
<protein>
    <submittedName>
        <fullName evidence="4">Mycothiol acetyltransferase</fullName>
        <ecNumber evidence="4">2.3.1.189</ecNumber>
    </submittedName>
</protein>
<evidence type="ECO:0000313" key="4">
    <source>
        <dbReference type="EMBL" id="VWD45327.1"/>
    </source>
</evidence>
<dbReference type="Pfam" id="PF00583">
    <property type="entry name" value="Acetyltransf_1"/>
    <property type="match status" value="1"/>
</dbReference>
<feature type="domain" description="N-acetyltransferase" evidence="3">
    <location>
        <begin position="16"/>
        <end position="157"/>
    </location>
</feature>
<proteinExistence type="predicted"/>
<evidence type="ECO:0000313" key="5">
    <source>
        <dbReference type="Proteomes" id="UP000494260"/>
    </source>
</evidence>
<gene>
    <name evidence="4" type="primary">mshD</name>
    <name evidence="4" type="ORF">BLA18109_07709</name>
</gene>
<dbReference type="InterPro" id="IPR016181">
    <property type="entry name" value="Acyl_CoA_acyltransferase"/>
</dbReference>
<dbReference type="EMBL" id="CABVQH010000046">
    <property type="protein sequence ID" value="VWD45327.1"/>
    <property type="molecule type" value="Genomic_DNA"/>
</dbReference>
<dbReference type="CDD" id="cd04301">
    <property type="entry name" value="NAT_SF"/>
    <property type="match status" value="1"/>
</dbReference>
<dbReference type="Gene3D" id="3.40.630.30">
    <property type="match status" value="1"/>
</dbReference>
<accession>A0A6P3ADT1</accession>
<dbReference type="RefSeq" id="WP_254609631.1">
    <property type="nucleotide sequence ID" value="NZ_CABVQH010000046.1"/>
</dbReference>
<dbReference type="EC" id="2.3.1.189" evidence="4"/>
<keyword evidence="1 4" id="KW-0808">Transferase</keyword>
<reference evidence="4 5" key="1">
    <citation type="submission" date="2019-09" db="EMBL/GenBank/DDBJ databases">
        <authorList>
            <person name="Depoorter E."/>
        </authorList>
    </citation>
    <scope>NUCLEOTIDE SEQUENCE [LARGE SCALE GENOMIC DNA]</scope>
    <source>
        <strain evidence="4">R-18109</strain>
    </source>
</reference>
<dbReference type="AlphaFoldDB" id="A0A6P3ADT1"/>
<evidence type="ECO:0000256" key="1">
    <source>
        <dbReference type="ARBA" id="ARBA00022679"/>
    </source>
</evidence>